<evidence type="ECO:0000256" key="6">
    <source>
        <dbReference type="ARBA" id="ARBA00023242"/>
    </source>
</evidence>
<organism evidence="10 11">
    <name type="scientific">Penicillium bovifimosum</name>
    <dbReference type="NCBI Taxonomy" id="126998"/>
    <lineage>
        <taxon>Eukaryota</taxon>
        <taxon>Fungi</taxon>
        <taxon>Dikarya</taxon>
        <taxon>Ascomycota</taxon>
        <taxon>Pezizomycotina</taxon>
        <taxon>Eurotiomycetes</taxon>
        <taxon>Eurotiomycetidae</taxon>
        <taxon>Eurotiales</taxon>
        <taxon>Aspergillaceae</taxon>
        <taxon>Penicillium</taxon>
    </lineage>
</organism>
<dbReference type="PANTHER" id="PTHR14401:SF6">
    <property type="entry name" value="CENTROMERE PROTEIN K"/>
    <property type="match status" value="1"/>
</dbReference>
<evidence type="ECO:0000313" key="11">
    <source>
        <dbReference type="Proteomes" id="UP001149079"/>
    </source>
</evidence>
<keyword evidence="11" id="KW-1185">Reference proteome</keyword>
<evidence type="ECO:0000256" key="7">
    <source>
        <dbReference type="ARBA" id="ARBA00023328"/>
    </source>
</evidence>
<dbReference type="GO" id="GO:0005634">
    <property type="term" value="C:nucleus"/>
    <property type="evidence" value="ECO:0007669"/>
    <property type="project" value="UniProtKB-SubCell"/>
</dbReference>
<comment type="similarity">
    <text evidence="3">Belongs to the CENP-K/MCM22 family.</text>
</comment>
<evidence type="ECO:0000256" key="8">
    <source>
        <dbReference type="SAM" id="Coils"/>
    </source>
</evidence>
<dbReference type="EMBL" id="JAPQKL010000005">
    <property type="protein sequence ID" value="KAJ5129643.1"/>
    <property type="molecule type" value="Genomic_DNA"/>
</dbReference>
<comment type="caution">
    <text evidence="10">The sequence shown here is derived from an EMBL/GenBank/DDBJ whole genome shotgun (WGS) entry which is preliminary data.</text>
</comment>
<dbReference type="OrthoDB" id="9445768at2759"/>
<feature type="region of interest" description="Disordered" evidence="9">
    <location>
        <begin position="236"/>
        <end position="257"/>
    </location>
</feature>
<dbReference type="PANTHER" id="PTHR14401">
    <property type="entry name" value="CENTROMERE PROTEIN K"/>
    <property type="match status" value="1"/>
</dbReference>
<keyword evidence="4" id="KW-0158">Chromosome</keyword>
<sequence length="335" mass="38022">MNISDETVQKVQKFVENRQEAERESKEEPLSETALHVYTRRLDATLQGLQEQLRELNSLDLSETGTDIRARISQARRAKKAYDSLLKSNDELPATDSALPSLLAIEETTRLVQESKMSVKMTAEQLSVDRERLRFEEGNLRDSQSIASGLRERIQRIRDTNSRKEEQTPSQVAREQLAEQRKRNKDLDRTTAKLKVSLDKFIDETLAPMLAAEDLGGPTVGDEFEVSDAALKAGYTAHGKPKKQKEPVEAESGSQQRIDKFMKRNAEESPVNKREAAAKEMHDLLNDMLEANASYIDLKRDSAASRFLVRAKVAQFHPRDARRLRLIDFGRSLSN</sequence>
<evidence type="ECO:0000313" key="10">
    <source>
        <dbReference type="EMBL" id="KAJ5129643.1"/>
    </source>
</evidence>
<dbReference type="GO" id="GO:0000775">
    <property type="term" value="C:chromosome, centromeric region"/>
    <property type="evidence" value="ECO:0007669"/>
    <property type="project" value="UniProtKB-SubCell"/>
</dbReference>
<evidence type="ECO:0000256" key="4">
    <source>
        <dbReference type="ARBA" id="ARBA00022454"/>
    </source>
</evidence>
<dbReference type="GO" id="GO:0000070">
    <property type="term" value="P:mitotic sister chromatid segregation"/>
    <property type="evidence" value="ECO:0007669"/>
    <property type="project" value="TreeGrafter"/>
</dbReference>
<keyword evidence="6" id="KW-0539">Nucleus</keyword>
<evidence type="ECO:0000256" key="1">
    <source>
        <dbReference type="ARBA" id="ARBA00004123"/>
    </source>
</evidence>
<evidence type="ECO:0000256" key="5">
    <source>
        <dbReference type="ARBA" id="ARBA00023054"/>
    </source>
</evidence>
<keyword evidence="7" id="KW-0137">Centromere</keyword>
<gene>
    <name evidence="10" type="ORF">N7515_005682</name>
</gene>
<evidence type="ECO:0000256" key="2">
    <source>
        <dbReference type="ARBA" id="ARBA00004584"/>
    </source>
</evidence>
<dbReference type="GO" id="GO:0051382">
    <property type="term" value="P:kinetochore assembly"/>
    <property type="evidence" value="ECO:0007669"/>
    <property type="project" value="InterPro"/>
</dbReference>
<evidence type="ECO:0000256" key="9">
    <source>
        <dbReference type="SAM" id="MobiDB-lite"/>
    </source>
</evidence>
<protein>
    <submittedName>
        <fullName evidence="10">Uncharacterized protein</fullName>
    </submittedName>
</protein>
<keyword evidence="5 8" id="KW-0175">Coiled coil</keyword>
<dbReference type="AlphaFoldDB" id="A0A9W9GTJ1"/>
<dbReference type="GeneID" id="81405596"/>
<reference evidence="10" key="2">
    <citation type="journal article" date="2023" name="IMA Fungus">
        <title>Comparative genomic study of the Penicillium genus elucidates a diverse pangenome and 15 lateral gene transfer events.</title>
        <authorList>
            <person name="Petersen C."/>
            <person name="Sorensen T."/>
            <person name="Nielsen M.R."/>
            <person name="Sondergaard T.E."/>
            <person name="Sorensen J.L."/>
            <person name="Fitzpatrick D.A."/>
            <person name="Frisvad J.C."/>
            <person name="Nielsen K.L."/>
        </authorList>
    </citation>
    <scope>NUCLEOTIDE SEQUENCE</scope>
    <source>
        <strain evidence="10">IBT 22155</strain>
    </source>
</reference>
<evidence type="ECO:0000256" key="3">
    <source>
        <dbReference type="ARBA" id="ARBA00005795"/>
    </source>
</evidence>
<reference evidence="10" key="1">
    <citation type="submission" date="2022-11" db="EMBL/GenBank/DDBJ databases">
        <authorList>
            <person name="Petersen C."/>
        </authorList>
    </citation>
    <scope>NUCLEOTIDE SEQUENCE</scope>
    <source>
        <strain evidence="10">IBT 22155</strain>
    </source>
</reference>
<feature type="coiled-coil region" evidence="8">
    <location>
        <begin position="147"/>
        <end position="190"/>
    </location>
</feature>
<accession>A0A9W9GTJ1</accession>
<name>A0A9W9GTJ1_9EURO</name>
<feature type="coiled-coil region" evidence="8">
    <location>
        <begin position="4"/>
        <end position="59"/>
    </location>
</feature>
<dbReference type="InterPro" id="IPR020993">
    <property type="entry name" value="Centromere_CenpK"/>
</dbReference>
<dbReference type="Proteomes" id="UP001149079">
    <property type="component" value="Unassembled WGS sequence"/>
</dbReference>
<comment type="subcellular location">
    <subcellularLocation>
        <location evidence="2">Chromosome</location>
        <location evidence="2">Centromere</location>
    </subcellularLocation>
    <subcellularLocation>
        <location evidence="1">Nucleus</location>
    </subcellularLocation>
</comment>
<proteinExistence type="inferred from homology"/>
<dbReference type="RefSeq" id="XP_056520022.1">
    <property type="nucleotide sequence ID" value="XM_056666426.1"/>
</dbReference>